<name>A0A6C0EAC6_9ZZZZ</name>
<accession>A0A6C0EAC6</accession>
<dbReference type="AlphaFoldDB" id="A0A6C0EAC6"/>
<reference evidence="1" key="1">
    <citation type="journal article" date="2020" name="Nature">
        <title>Giant virus diversity and host interactions through global metagenomics.</title>
        <authorList>
            <person name="Schulz F."/>
            <person name="Roux S."/>
            <person name="Paez-Espino D."/>
            <person name="Jungbluth S."/>
            <person name="Walsh D.A."/>
            <person name="Denef V.J."/>
            <person name="McMahon K.D."/>
            <person name="Konstantinidis K.T."/>
            <person name="Eloe-Fadrosh E.A."/>
            <person name="Kyrpides N.C."/>
            <person name="Woyke T."/>
        </authorList>
    </citation>
    <scope>NUCLEOTIDE SEQUENCE</scope>
    <source>
        <strain evidence="1">GVMAG-M-3300023179-27</strain>
    </source>
</reference>
<proteinExistence type="predicted"/>
<evidence type="ECO:0000313" key="1">
    <source>
        <dbReference type="EMBL" id="QHT25702.1"/>
    </source>
</evidence>
<organism evidence="1">
    <name type="scientific">viral metagenome</name>
    <dbReference type="NCBI Taxonomy" id="1070528"/>
    <lineage>
        <taxon>unclassified sequences</taxon>
        <taxon>metagenomes</taxon>
        <taxon>organismal metagenomes</taxon>
    </lineage>
</organism>
<protein>
    <submittedName>
        <fullName evidence="1">Uncharacterized protein</fullName>
    </submittedName>
</protein>
<dbReference type="EMBL" id="MN739774">
    <property type="protein sequence ID" value="QHT25702.1"/>
    <property type="molecule type" value="Genomic_DNA"/>
</dbReference>
<sequence>MEVQNLVTLFTTSCWSPLTKQLIQFMKTCDKDTKAFMNAKQYTKMKIDQSKSEETKSDEPKKLSFTDRDRYNDLVTQICSYVKTQEQLRDFTTDFDLFNTELLNCLKLDSVYELLQTNFAKGSYGKMIDDFNRILNPKKTGGDDDEEDEDITENIKTYVKSFSPDLLKAVDELIKSGWLVIVESINRHDEFSYFPKVDLSDEDEVVNVLQERMFGLAIFHGHQIFSIYSISENKHVFLTDKLVTDGSTCYNASMKDPVTFINEVNKNVYTLNPVHLINFDTFKRTFFSGKAYLEVLSMLNRKTPCKFYKGKYLASDDYNDYDELKLTNAIKSFSVGYEDYAKFAMAFFFFDKVDGKITVNAYWMLTKDLSSISEFDRSGFEWNEITNILEFFDAVNNYDNPDKHYGVSVLH</sequence>